<dbReference type="InterPro" id="IPR041685">
    <property type="entry name" value="AAA_GajA/Old/RecF-like"/>
</dbReference>
<dbReference type="Gene3D" id="3.40.50.300">
    <property type="entry name" value="P-loop containing nucleotide triphosphate hydrolases"/>
    <property type="match status" value="1"/>
</dbReference>
<dbReference type="GO" id="GO:0004519">
    <property type="term" value="F:endonuclease activity"/>
    <property type="evidence" value="ECO:0007669"/>
    <property type="project" value="UniProtKB-KW"/>
</dbReference>
<dbReference type="PANTHER" id="PTHR43581:SF4">
    <property type="entry name" value="ATP_GTP PHOSPHATASE"/>
    <property type="match status" value="1"/>
</dbReference>
<comment type="caution">
    <text evidence="3">The sequence shown here is derived from an EMBL/GenBank/DDBJ whole genome shotgun (WGS) entry which is preliminary data.</text>
</comment>
<dbReference type="Pfam" id="PF20469">
    <property type="entry name" value="OLD-like_TOPRIM"/>
    <property type="match status" value="1"/>
</dbReference>
<protein>
    <submittedName>
        <fullName evidence="3">ATP-dependent endonuclease</fullName>
    </submittedName>
</protein>
<dbReference type="InterPro" id="IPR051396">
    <property type="entry name" value="Bact_Antivir_Def_Nuclease"/>
</dbReference>
<keyword evidence="3" id="KW-0540">Nuclease</keyword>
<sequence length="645" mass="71080">MRIASVRIENFRSFADATIPFNDYGCLVGPNGAGKSTVLTALNVFFRESENLPTDLSQLDQEDFHCKKTGEPIKITLTFCDLSDGAKEDFADYVRQDQLIVSAVATFDAATGKAQVKQYGQRLAMRAFAPFFEAADAGKKVAELKDIYSKLRQTYADLPAPGTKDAMVQALRDYEAARPGECELIQSEDQFYGFSKGANRLAKHIQWVYVPAVKDATSEQVEARNSALGKLLARTVRSKTNFDERVKTLRSDMQQQYQALLDENQNALDDISTALQTRLSEWAHPDARLRLQWKQDPDKSVRVEEPWAHILAGEGDFEGELARFGHGLQRSYLLALLQELAGTDAEGAPTLILACEEPELYQHPPQARHLASVLHKLSRGNSQVIVCTHNPLFVSGEGFEDVRMVRKEQGDPCSTVSHMTFAEIAAAVAGATGEQPTKPAGALAKIHQALQPGLNEMFFTRRLVLVEGLEDVAYILAYLNLLDRSDDYRRLGCHIVPANGKSELLQPLVIARHMRIPTYLVFDSDADKPDKNGSKAKHEKDNRALLTLAGNPGADPMPPATVLGKGFTMWHSDIGTVVESEIGAADWATYRAEADKRYGHAGGLRKNSLHIGASLAFAWEAGQRSASLEQLCTHILDAADFLPNV</sequence>
<dbReference type="RefSeq" id="WP_107396067.1">
    <property type="nucleotide sequence ID" value="NZ_PHHF01000082.1"/>
</dbReference>
<dbReference type="PANTHER" id="PTHR43581">
    <property type="entry name" value="ATP/GTP PHOSPHATASE"/>
    <property type="match status" value="1"/>
</dbReference>
<evidence type="ECO:0000313" key="3">
    <source>
        <dbReference type="EMBL" id="PTD16014.1"/>
    </source>
</evidence>
<dbReference type="InterPro" id="IPR027417">
    <property type="entry name" value="P-loop_NTPase"/>
</dbReference>
<keyword evidence="4" id="KW-1185">Reference proteome</keyword>
<dbReference type="Pfam" id="PF13175">
    <property type="entry name" value="AAA_15"/>
    <property type="match status" value="1"/>
</dbReference>
<dbReference type="EMBL" id="PHHF01000082">
    <property type="protein sequence ID" value="PTD16014.1"/>
    <property type="molecule type" value="Genomic_DNA"/>
</dbReference>
<dbReference type="SUPFAM" id="SSF52540">
    <property type="entry name" value="P-loop containing nucleoside triphosphate hydrolases"/>
    <property type="match status" value="1"/>
</dbReference>
<gene>
    <name evidence="3" type="ORF">CV103_20800</name>
</gene>
<feature type="domain" description="Endonuclease GajA/Old nuclease/RecF-like AAA" evidence="1">
    <location>
        <begin position="1"/>
        <end position="394"/>
    </location>
</feature>
<dbReference type="CDD" id="cd01026">
    <property type="entry name" value="TOPRIM_OLD"/>
    <property type="match status" value="1"/>
</dbReference>
<evidence type="ECO:0000259" key="2">
    <source>
        <dbReference type="Pfam" id="PF20469"/>
    </source>
</evidence>
<feature type="domain" description="OLD protein-like TOPRIM" evidence="2">
    <location>
        <begin position="458"/>
        <end position="525"/>
    </location>
</feature>
<dbReference type="InterPro" id="IPR034139">
    <property type="entry name" value="TOPRIM_OLD"/>
</dbReference>
<evidence type="ECO:0000313" key="4">
    <source>
        <dbReference type="Proteomes" id="UP000241206"/>
    </source>
</evidence>
<keyword evidence="3" id="KW-0255">Endonuclease</keyword>
<dbReference type="Proteomes" id="UP000241206">
    <property type="component" value="Unassembled WGS sequence"/>
</dbReference>
<keyword evidence="3" id="KW-0378">Hydrolase</keyword>
<name>A0A2T4HJP0_9SPHN</name>
<organism evidence="3 4">
    <name type="scientific">Edaphosphingomonas fennica</name>
    <dbReference type="NCBI Taxonomy" id="114404"/>
    <lineage>
        <taxon>Bacteria</taxon>
        <taxon>Pseudomonadati</taxon>
        <taxon>Pseudomonadota</taxon>
        <taxon>Alphaproteobacteria</taxon>
        <taxon>Sphingomonadales</taxon>
        <taxon>Rhizorhabdaceae</taxon>
        <taxon>Edaphosphingomonas</taxon>
    </lineage>
</organism>
<proteinExistence type="predicted"/>
<reference evidence="3 4" key="1">
    <citation type="submission" date="2017-11" db="EMBL/GenBank/DDBJ databases">
        <title>Sphingomonas oleivorans sp. nov., isolated from oil-contaminated soil.</title>
        <authorList>
            <person name="Wang L."/>
            <person name="Chen L."/>
        </authorList>
    </citation>
    <scope>NUCLEOTIDE SEQUENCE [LARGE SCALE GENOMIC DNA]</scope>
    <source>
        <strain evidence="3 4">K101</strain>
    </source>
</reference>
<evidence type="ECO:0000259" key="1">
    <source>
        <dbReference type="Pfam" id="PF13175"/>
    </source>
</evidence>
<accession>A0A2T4HJP0</accession>
<dbReference type="AlphaFoldDB" id="A0A2T4HJP0"/>